<protein>
    <submittedName>
        <fullName evidence="2">Uncharacterized protein</fullName>
    </submittedName>
</protein>
<dbReference type="Proteomes" id="UP001239397">
    <property type="component" value="Chromosome"/>
</dbReference>
<gene>
    <name evidence="2" type="ORF">QRX60_31845</name>
</gene>
<dbReference type="RefSeq" id="WP_285995128.1">
    <property type="nucleotide sequence ID" value="NZ_CP127295.1"/>
</dbReference>
<keyword evidence="3" id="KW-1185">Reference proteome</keyword>
<dbReference type="AlphaFoldDB" id="A0A9Y2JJ26"/>
<evidence type="ECO:0000313" key="3">
    <source>
        <dbReference type="Proteomes" id="UP001239397"/>
    </source>
</evidence>
<feature type="compositionally biased region" description="Polar residues" evidence="1">
    <location>
        <begin position="1"/>
        <end position="17"/>
    </location>
</feature>
<reference evidence="2 3" key="1">
    <citation type="submission" date="2023-06" db="EMBL/GenBank/DDBJ databases">
        <authorList>
            <person name="Oyuntsetseg B."/>
            <person name="Kim S.B."/>
        </authorList>
    </citation>
    <scope>NUCLEOTIDE SEQUENCE [LARGE SCALE GENOMIC DNA]</scope>
    <source>
        <strain evidence="2 3">4-36</strain>
    </source>
</reference>
<sequence>MDNLLSPSRPTQLQNATAAGADPLRRCNGVPVVEEAEIRGHWLAAEIKRSWINR</sequence>
<dbReference type="KEGG" id="amog:QRX60_31845"/>
<evidence type="ECO:0000313" key="2">
    <source>
        <dbReference type="EMBL" id="WIX98644.1"/>
    </source>
</evidence>
<feature type="region of interest" description="Disordered" evidence="1">
    <location>
        <begin position="1"/>
        <end position="20"/>
    </location>
</feature>
<accession>A0A9Y2JJ26</accession>
<evidence type="ECO:0000256" key="1">
    <source>
        <dbReference type="SAM" id="MobiDB-lite"/>
    </source>
</evidence>
<organism evidence="2 3">
    <name type="scientific">Amycolatopsis mongoliensis</name>
    <dbReference type="NCBI Taxonomy" id="715475"/>
    <lineage>
        <taxon>Bacteria</taxon>
        <taxon>Bacillati</taxon>
        <taxon>Actinomycetota</taxon>
        <taxon>Actinomycetes</taxon>
        <taxon>Pseudonocardiales</taxon>
        <taxon>Pseudonocardiaceae</taxon>
        <taxon>Amycolatopsis</taxon>
    </lineage>
</organism>
<dbReference type="EMBL" id="CP127295">
    <property type="protein sequence ID" value="WIX98644.1"/>
    <property type="molecule type" value="Genomic_DNA"/>
</dbReference>
<name>A0A9Y2JJ26_9PSEU</name>
<proteinExistence type="predicted"/>